<dbReference type="EMBL" id="GDRN01057593">
    <property type="protein sequence ID" value="JAI65677.1"/>
    <property type="molecule type" value="Transcribed_RNA"/>
</dbReference>
<evidence type="ECO:0000259" key="3">
    <source>
        <dbReference type="PROSITE" id="PS51048"/>
    </source>
</evidence>
<dbReference type="GO" id="GO:0051087">
    <property type="term" value="F:protein-folding chaperone binding"/>
    <property type="evidence" value="ECO:0007669"/>
    <property type="project" value="InterPro"/>
</dbReference>
<dbReference type="AlphaFoldDB" id="A0A0P4WUK9"/>
<name>A0A0P4WUK9_SCYOL</name>
<evidence type="ECO:0000313" key="5">
    <source>
        <dbReference type="EMBL" id="JAI65677.1"/>
    </source>
</evidence>
<protein>
    <submittedName>
        <fullName evidence="5">Uncharacterized protein</fullName>
    </submittedName>
</protein>
<evidence type="ECO:0000256" key="2">
    <source>
        <dbReference type="SAM" id="MobiDB-lite"/>
    </source>
</evidence>
<dbReference type="SUPFAM" id="SSF49764">
    <property type="entry name" value="HSP20-like chaperones"/>
    <property type="match status" value="1"/>
</dbReference>
<dbReference type="PROSITE" id="PS51048">
    <property type="entry name" value="SGS"/>
    <property type="match status" value="1"/>
</dbReference>
<dbReference type="CDD" id="cd06489">
    <property type="entry name" value="p23_CS_hSgt1_like"/>
    <property type="match status" value="1"/>
</dbReference>
<dbReference type="GO" id="GO:0005737">
    <property type="term" value="C:cytoplasm"/>
    <property type="evidence" value="ECO:0007669"/>
    <property type="project" value="UniProtKB-ARBA"/>
</dbReference>
<dbReference type="PANTHER" id="PTHR45862">
    <property type="entry name" value="PROTEIN SGT1 HOMOLOG"/>
    <property type="match status" value="1"/>
</dbReference>
<dbReference type="InterPro" id="IPR007699">
    <property type="entry name" value="SGS_dom"/>
</dbReference>
<dbReference type="InterPro" id="IPR044563">
    <property type="entry name" value="Sgt1-like"/>
</dbReference>
<dbReference type="Gene3D" id="1.25.40.10">
    <property type="entry name" value="Tetratricopeptide repeat domain"/>
    <property type="match status" value="1"/>
</dbReference>
<organism evidence="5">
    <name type="scientific">Scylla olivacea</name>
    <name type="common">Orange mud crab</name>
    <name type="synonym">Cancer olivacea</name>
    <dbReference type="NCBI Taxonomy" id="85551"/>
    <lineage>
        <taxon>Eukaryota</taxon>
        <taxon>Metazoa</taxon>
        <taxon>Ecdysozoa</taxon>
        <taxon>Arthropoda</taxon>
        <taxon>Crustacea</taxon>
        <taxon>Multicrustacea</taxon>
        <taxon>Malacostraca</taxon>
        <taxon>Eumalacostraca</taxon>
        <taxon>Eucarida</taxon>
        <taxon>Decapoda</taxon>
        <taxon>Pleocyemata</taxon>
        <taxon>Brachyura</taxon>
        <taxon>Eubrachyura</taxon>
        <taxon>Portunoidea</taxon>
        <taxon>Portunidae</taxon>
        <taxon>Portuninae</taxon>
        <taxon>Scylla</taxon>
    </lineage>
</organism>
<reference evidence="5" key="1">
    <citation type="submission" date="2015-09" db="EMBL/GenBank/DDBJ databases">
        <title>Scylla olivacea transcriptome.</title>
        <authorList>
            <person name="Ikhwanuddin M."/>
        </authorList>
    </citation>
    <scope>NUCLEOTIDE SEQUENCE</scope>
</reference>
<dbReference type="InterPro" id="IPR008978">
    <property type="entry name" value="HSP20-like_chaperone"/>
</dbReference>
<dbReference type="Gene3D" id="2.60.40.790">
    <property type="match status" value="1"/>
</dbReference>
<evidence type="ECO:0000259" key="4">
    <source>
        <dbReference type="PROSITE" id="PS51203"/>
    </source>
</evidence>
<feature type="region of interest" description="Disordered" evidence="2">
    <location>
        <begin position="251"/>
        <end position="281"/>
    </location>
</feature>
<evidence type="ECO:0000256" key="1">
    <source>
        <dbReference type="ARBA" id="ARBA00008509"/>
    </source>
</evidence>
<dbReference type="InterPro" id="IPR007052">
    <property type="entry name" value="CS_dom"/>
</dbReference>
<comment type="similarity">
    <text evidence="1">Belongs to the SGT1 family.</text>
</comment>
<feature type="domain" description="SGS" evidence="3">
    <location>
        <begin position="272"/>
        <end position="363"/>
    </location>
</feature>
<feature type="domain" description="CS" evidence="4">
    <location>
        <begin position="160"/>
        <end position="249"/>
    </location>
</feature>
<dbReference type="Pfam" id="PF04969">
    <property type="entry name" value="CS"/>
    <property type="match status" value="1"/>
</dbReference>
<sequence>MSLTSLQGQMGMLTTEDQYVEAIERITSEIKEKPDNPELFLLRSQNLLKLEKFKEASSDANRAVELGAGAEAHLVQGKALFNLGRFVEALDAFTKGKAKGGANLGKLDQFGQWTSWCEDRIKKLVLSGAKDPTNKTSMEEKKEEASAAATAVSASNQMPVPKIKHDWYQTEAFVIVTVLVKNLKQEDVKVDFTEKTVSVSAPLPSGSEYSLELDLCHPINPAQSSFRVVPSKIEIKMKKVDGIRWSTLEGDGAPPSVKASIPGASEAAKVPSYPTSASKKHDWDKLEAEVKKEEEEEKLEGDAALNKLFQKIYGQGSEETRRAMNKSFMESGGTVLSTNWKEVGGQKVEVKPPDGMEFKKWNQ</sequence>
<accession>A0A0P4WUK9</accession>
<dbReference type="PROSITE" id="PS51203">
    <property type="entry name" value="CS"/>
    <property type="match status" value="1"/>
</dbReference>
<proteinExistence type="inferred from homology"/>
<dbReference type="Pfam" id="PF05002">
    <property type="entry name" value="SGS"/>
    <property type="match status" value="1"/>
</dbReference>
<dbReference type="FunFam" id="2.60.40.790:FF:000012">
    <property type="entry name" value="SGT1 homolog, MIS12 kinetochore complex assembly cochaperone"/>
    <property type="match status" value="1"/>
</dbReference>
<dbReference type="SUPFAM" id="SSF48452">
    <property type="entry name" value="TPR-like"/>
    <property type="match status" value="1"/>
</dbReference>
<dbReference type="InterPro" id="IPR011990">
    <property type="entry name" value="TPR-like_helical_dom_sf"/>
</dbReference>